<feature type="transmembrane region" description="Helical" evidence="1">
    <location>
        <begin position="159"/>
        <end position="180"/>
    </location>
</feature>
<evidence type="ECO:0000313" key="3">
    <source>
        <dbReference type="Proteomes" id="UP000009011"/>
    </source>
</evidence>
<name>I6ZQ87_MELRP</name>
<feature type="transmembrane region" description="Helical" evidence="1">
    <location>
        <begin position="122"/>
        <end position="139"/>
    </location>
</feature>
<dbReference type="PATRIC" id="fig|1191523.3.peg.1048"/>
<dbReference type="KEGG" id="mro:MROS_0993"/>
<proteinExistence type="predicted"/>
<protein>
    <submittedName>
        <fullName evidence="2">Uncharacterized protein</fullName>
    </submittedName>
</protein>
<reference evidence="2 3" key="1">
    <citation type="journal article" date="2013" name="PLoS ONE">
        <title>Genomic analysis of Melioribacter roseus, facultatively anaerobic organotrophic bacterium representing a novel deep lineage within Bacteriodetes/Chlorobi group.</title>
        <authorList>
            <person name="Kadnikov V.V."/>
            <person name="Mardanov A.V."/>
            <person name="Podosokorskaya O.A."/>
            <person name="Gavrilov S.N."/>
            <person name="Kublanov I.V."/>
            <person name="Beletsky A.V."/>
            <person name="Bonch-Osmolovskaya E.A."/>
            <person name="Ravin N.V."/>
        </authorList>
    </citation>
    <scope>NUCLEOTIDE SEQUENCE [LARGE SCALE GENOMIC DNA]</scope>
    <source>
        <strain evidence="3">JCM 17771 / P3M-2</strain>
    </source>
</reference>
<accession>I6ZQ87</accession>
<gene>
    <name evidence="2" type="ordered locus">MROS_0993</name>
</gene>
<dbReference type="Proteomes" id="UP000009011">
    <property type="component" value="Chromosome"/>
</dbReference>
<dbReference type="HOGENOM" id="CLU_1439540_0_0_10"/>
<keyword evidence="1" id="KW-0472">Membrane</keyword>
<evidence type="ECO:0000256" key="1">
    <source>
        <dbReference type="SAM" id="Phobius"/>
    </source>
</evidence>
<dbReference type="STRING" id="1191523.MROS_0993"/>
<evidence type="ECO:0000313" key="2">
    <source>
        <dbReference type="EMBL" id="AFN74234.1"/>
    </source>
</evidence>
<dbReference type="AlphaFoldDB" id="I6ZQ87"/>
<sequence length="188" mass="21501">MSVHKLIYTMQPTLGYDASVRFTTTVLWAISNLSIVYIAAALLINEKRLAAGAKLSLRLAIVFIATLILMRILEELFPDCLLEFRIASESLRVLNSAAIAVFFFFFREIAKGRKRLRRAVNLVLLPVVLLAIINMRSLYHYYLFLKEGIVFRPGFQAEVIAGIAFLIAYTFAVNFLFVLFSEYKKENY</sequence>
<keyword evidence="1" id="KW-0812">Transmembrane</keyword>
<feature type="transmembrane region" description="Helical" evidence="1">
    <location>
        <begin position="55"/>
        <end position="73"/>
    </location>
</feature>
<organism evidence="2 3">
    <name type="scientific">Melioribacter roseus (strain DSM 23840 / JCM 17771 / VKM B-2668 / P3M-2)</name>
    <dbReference type="NCBI Taxonomy" id="1191523"/>
    <lineage>
        <taxon>Bacteria</taxon>
        <taxon>Pseudomonadati</taxon>
        <taxon>Ignavibacteriota</taxon>
        <taxon>Ignavibacteria</taxon>
        <taxon>Ignavibacteriales</taxon>
        <taxon>Melioribacteraceae</taxon>
        <taxon>Melioribacter</taxon>
    </lineage>
</organism>
<keyword evidence="1" id="KW-1133">Transmembrane helix</keyword>
<feature type="transmembrane region" description="Helical" evidence="1">
    <location>
        <begin position="93"/>
        <end position="110"/>
    </location>
</feature>
<dbReference type="EMBL" id="CP003557">
    <property type="protein sequence ID" value="AFN74234.1"/>
    <property type="molecule type" value="Genomic_DNA"/>
</dbReference>
<dbReference type="RefSeq" id="WP_014855670.1">
    <property type="nucleotide sequence ID" value="NC_018178.1"/>
</dbReference>
<feature type="transmembrane region" description="Helical" evidence="1">
    <location>
        <begin position="20"/>
        <end position="43"/>
    </location>
</feature>
<keyword evidence="3" id="KW-1185">Reference proteome</keyword>